<evidence type="ECO:0000313" key="4">
    <source>
        <dbReference type="Proteomes" id="UP000092583"/>
    </source>
</evidence>
<feature type="region of interest" description="Disordered" evidence="1">
    <location>
        <begin position="568"/>
        <end position="601"/>
    </location>
</feature>
<dbReference type="GO" id="GO:0005737">
    <property type="term" value="C:cytoplasm"/>
    <property type="evidence" value="ECO:0007669"/>
    <property type="project" value="TreeGrafter"/>
</dbReference>
<feature type="compositionally biased region" description="Pro residues" evidence="1">
    <location>
        <begin position="579"/>
        <end position="588"/>
    </location>
</feature>
<gene>
    <name evidence="3" type="ORF">L486_00797</name>
</gene>
<accession>A0A1B9J066</accession>
<feature type="compositionally biased region" description="Low complexity" evidence="1">
    <location>
        <begin position="767"/>
        <end position="782"/>
    </location>
</feature>
<feature type="compositionally biased region" description="Basic and acidic residues" evidence="1">
    <location>
        <begin position="819"/>
        <end position="829"/>
    </location>
</feature>
<dbReference type="OrthoDB" id="2548929at2759"/>
<protein>
    <submittedName>
        <fullName evidence="3">Uncharacterized protein</fullName>
    </submittedName>
</protein>
<dbReference type="AlphaFoldDB" id="A0A1B9J066"/>
<feature type="compositionally biased region" description="Low complexity" evidence="1">
    <location>
        <begin position="155"/>
        <end position="165"/>
    </location>
</feature>
<dbReference type="PANTHER" id="PTHR45615:SF40">
    <property type="entry name" value="MYOSIN HEAVY CHAIN, NON-MUSCLE"/>
    <property type="match status" value="1"/>
</dbReference>
<dbReference type="GO" id="GO:0051015">
    <property type="term" value="F:actin filament binding"/>
    <property type="evidence" value="ECO:0007669"/>
    <property type="project" value="TreeGrafter"/>
</dbReference>
<feature type="compositionally biased region" description="Low complexity" evidence="1">
    <location>
        <begin position="138"/>
        <end position="147"/>
    </location>
</feature>
<feature type="region of interest" description="Disordered" evidence="1">
    <location>
        <begin position="391"/>
        <end position="443"/>
    </location>
</feature>
<feature type="region of interest" description="Disordered" evidence="1">
    <location>
        <begin position="927"/>
        <end position="995"/>
    </location>
</feature>
<dbReference type="Proteomes" id="UP000092583">
    <property type="component" value="Unassembled WGS sequence"/>
</dbReference>
<evidence type="ECO:0000313" key="3">
    <source>
        <dbReference type="EMBL" id="OCF61153.1"/>
    </source>
</evidence>
<evidence type="ECO:0000256" key="2">
    <source>
        <dbReference type="SAM" id="Phobius"/>
    </source>
</evidence>
<dbReference type="EMBL" id="KI669459">
    <property type="protein sequence ID" value="OCF61153.1"/>
    <property type="molecule type" value="Genomic_DNA"/>
</dbReference>
<feature type="compositionally biased region" description="Polar residues" evidence="1">
    <location>
        <begin position="675"/>
        <end position="687"/>
    </location>
</feature>
<feature type="region of interest" description="Disordered" evidence="1">
    <location>
        <begin position="123"/>
        <end position="165"/>
    </location>
</feature>
<organism evidence="3 4">
    <name type="scientific">Kwoniella mangroviensis CBS 10435</name>
    <dbReference type="NCBI Taxonomy" id="1331196"/>
    <lineage>
        <taxon>Eukaryota</taxon>
        <taxon>Fungi</taxon>
        <taxon>Dikarya</taxon>
        <taxon>Basidiomycota</taxon>
        <taxon>Agaricomycotina</taxon>
        <taxon>Tremellomycetes</taxon>
        <taxon>Tremellales</taxon>
        <taxon>Cryptococcaceae</taxon>
        <taxon>Kwoniella</taxon>
    </lineage>
</organism>
<reference evidence="3 4" key="1">
    <citation type="submission" date="2013-07" db="EMBL/GenBank/DDBJ databases">
        <title>The Genome Sequence of Kwoniella mangroviensis CBS10435.</title>
        <authorList>
            <consortium name="The Broad Institute Genome Sequencing Platform"/>
            <person name="Cuomo C."/>
            <person name="Litvintseva A."/>
            <person name="Chen Y."/>
            <person name="Heitman J."/>
            <person name="Sun S."/>
            <person name="Springer D."/>
            <person name="Dromer F."/>
            <person name="Young S.K."/>
            <person name="Zeng Q."/>
            <person name="Gargeya S."/>
            <person name="Fitzgerald M."/>
            <person name="Abouelleil A."/>
            <person name="Alvarado L."/>
            <person name="Berlin A.M."/>
            <person name="Chapman S.B."/>
            <person name="Dewar J."/>
            <person name="Goldberg J."/>
            <person name="Griggs A."/>
            <person name="Gujja S."/>
            <person name="Hansen M."/>
            <person name="Howarth C."/>
            <person name="Imamovic A."/>
            <person name="Larimer J."/>
            <person name="McCowan C."/>
            <person name="Murphy C."/>
            <person name="Pearson M."/>
            <person name="Priest M."/>
            <person name="Roberts A."/>
            <person name="Saif S."/>
            <person name="Shea T."/>
            <person name="Sykes S."/>
            <person name="Wortman J."/>
            <person name="Nusbaum C."/>
            <person name="Birren B."/>
        </authorList>
    </citation>
    <scope>NUCLEOTIDE SEQUENCE [LARGE SCALE GENOMIC DNA]</scope>
    <source>
        <strain evidence="3 4">CBS 10435</strain>
    </source>
</reference>
<keyword evidence="2" id="KW-0472">Membrane</keyword>
<dbReference type="GO" id="GO:0032982">
    <property type="term" value="C:myosin filament"/>
    <property type="evidence" value="ECO:0007669"/>
    <property type="project" value="TreeGrafter"/>
</dbReference>
<feature type="region of interest" description="Disordered" evidence="1">
    <location>
        <begin position="628"/>
        <end position="863"/>
    </location>
</feature>
<keyword evidence="4" id="KW-1185">Reference proteome</keyword>
<proteinExistence type="predicted"/>
<dbReference type="GO" id="GO:0000146">
    <property type="term" value="F:microfilament motor activity"/>
    <property type="evidence" value="ECO:0007669"/>
    <property type="project" value="TreeGrafter"/>
</dbReference>
<evidence type="ECO:0000256" key="1">
    <source>
        <dbReference type="SAM" id="MobiDB-lite"/>
    </source>
</evidence>
<dbReference type="STRING" id="1331196.A0A1B9J066"/>
<dbReference type="PANTHER" id="PTHR45615">
    <property type="entry name" value="MYOSIN HEAVY CHAIN, NON-MUSCLE"/>
    <property type="match status" value="1"/>
</dbReference>
<sequence>MSLRSLRDTLYSLTGSVPQDSQVTMDTKPVWVAAGDGVWSDGNGHGNGLFGWRSLASGLGLGHHSHQYHHHGVTDWRNLFFWLAVFAILILFAVITNPTESSFRAHLTELSFRRHLADIRRSETDEVTPLTDEQAQLPSTSPPAHTATPDRRGSTPGTGTETPTHTIAPFRFANHVAISLRTPTLLYRSFLICSITITSPLAPPAFLSDQTPHLLKGKHASHTVKERHVLWFGCMGHWSLVGLVPTSVEWAWKFLKRSEREKGRKKNLDKAGVLDMRAVQNKEDTAPNVKAAIGHAMSASKGMRRTDSSTNLTESLPLHSHPAQLSASPLAPESRRPSLVNLIASPPATATLDSPEIANSPVIIALKAELTAAQTVLTDLQAQLTSHEQSVSDAHAHLQKNLDEVRNRRKEDDAERQELKSRTKSLEEQKRQAEAARREAEKKLKSVEGIRDGLLSKISATESQIKELKGNMENSEKNVRVIQEEGGKHVVLTQLNVEERKKEMDLVENEILEIENRNEDLLQLIADAEERLKKIIEDGENARKIKPEEEMMMMAAAYEAAAQEGYLHSGYQPSHHGPSPVPPPPGPPTGGRGAQQDQWQSQAAAYMAEAGMPHLGYEYTARPAHSGSTGFGHLSKHPNPNSASSRDLESMRRPDISGFEDFGPGTAFGSLASHAHTQGTQINRSTTPQPPSDSESDIYGQDPGSPYGGFSSSNLLPQGLFRSLEGDQTPFVSGDEELPETFEEPLSFDLDQYQHRHQQQQHRDPTESTSTDTTTSTSTTVSKLERQAEDLQVDSGSSDSDEGDNEDEDDWKSPLPEPKSLKETKESGYKRLSSSSASKLVPPAPTGSASPNMISALPSLLPGSRRWFSGTGVGTLSNDNIPSTASAFGGFMHSTTSNDSLNLPGYENNPFAPTSSEKKALANKWGPFGTSGSDNKWASAFGRGNTNAKDVEDDPISNGWPSTSPANGNGNENEGKKPFRFFSLRGKPTTGSTPP</sequence>
<feature type="compositionally biased region" description="Acidic residues" evidence="1">
    <location>
        <begin position="734"/>
        <end position="743"/>
    </location>
</feature>
<dbReference type="GO" id="GO:0016460">
    <property type="term" value="C:myosin II complex"/>
    <property type="evidence" value="ECO:0007669"/>
    <property type="project" value="TreeGrafter"/>
</dbReference>
<keyword evidence="2" id="KW-0812">Transmembrane</keyword>
<feature type="compositionally biased region" description="Basic and acidic residues" evidence="1">
    <location>
        <begin position="394"/>
        <end position="443"/>
    </location>
</feature>
<feature type="compositionally biased region" description="Basic and acidic residues" evidence="1">
    <location>
        <begin position="646"/>
        <end position="655"/>
    </location>
</feature>
<feature type="region of interest" description="Disordered" evidence="1">
    <location>
        <begin position="296"/>
        <end position="332"/>
    </location>
</feature>
<feature type="transmembrane region" description="Helical" evidence="2">
    <location>
        <begin position="79"/>
        <end position="96"/>
    </location>
</feature>
<reference evidence="4" key="2">
    <citation type="submission" date="2013-12" db="EMBL/GenBank/DDBJ databases">
        <title>Evolution of pathogenesis and genome organization in the Tremellales.</title>
        <authorList>
            <person name="Cuomo C."/>
            <person name="Litvintseva A."/>
            <person name="Heitman J."/>
            <person name="Chen Y."/>
            <person name="Sun S."/>
            <person name="Springer D."/>
            <person name="Dromer F."/>
            <person name="Young S."/>
            <person name="Zeng Q."/>
            <person name="Chapman S."/>
            <person name="Gujja S."/>
            <person name="Saif S."/>
            <person name="Birren B."/>
        </authorList>
    </citation>
    <scope>NUCLEOTIDE SEQUENCE [LARGE SCALE GENOMIC DNA]</scope>
    <source>
        <strain evidence="4">CBS 10435</strain>
    </source>
</reference>
<feature type="compositionally biased region" description="Acidic residues" evidence="1">
    <location>
        <begin position="799"/>
        <end position="810"/>
    </location>
</feature>
<keyword evidence="2" id="KW-1133">Transmembrane helix</keyword>
<name>A0A1B9J066_9TREE</name>